<dbReference type="EMBL" id="CAXLJM020000028">
    <property type="protein sequence ID" value="CAL8096486.1"/>
    <property type="molecule type" value="Genomic_DNA"/>
</dbReference>
<evidence type="ECO:0000313" key="2">
    <source>
        <dbReference type="EMBL" id="CAL8096486.1"/>
    </source>
</evidence>
<evidence type="ECO:0000313" key="3">
    <source>
        <dbReference type="Proteomes" id="UP001642540"/>
    </source>
</evidence>
<protein>
    <submittedName>
        <fullName evidence="2">Uncharacterized protein</fullName>
    </submittedName>
</protein>
<comment type="caution">
    <text evidence="2">The sequence shown here is derived from an EMBL/GenBank/DDBJ whole genome shotgun (WGS) entry which is preliminary data.</text>
</comment>
<reference evidence="2 3" key="1">
    <citation type="submission" date="2024-08" db="EMBL/GenBank/DDBJ databases">
        <authorList>
            <person name="Cucini C."/>
            <person name="Frati F."/>
        </authorList>
    </citation>
    <scope>NUCLEOTIDE SEQUENCE [LARGE SCALE GENOMIC DNA]</scope>
</reference>
<feature type="region of interest" description="Disordered" evidence="1">
    <location>
        <begin position="1"/>
        <end position="32"/>
    </location>
</feature>
<dbReference type="Proteomes" id="UP001642540">
    <property type="component" value="Unassembled WGS sequence"/>
</dbReference>
<keyword evidence="3" id="KW-1185">Reference proteome</keyword>
<sequence length="207" mass="23412">MAVTNGETAVCKRSKRRSLPFTTTSPDEGNEIMNPKVLHKNLQIESTEPFPGFWSKIPDKATRSGEAHSSMLTEHARKTVENNEMQPKPKTSTPSLTAKRFSELLKENISPIMSQELKVKRTRTLKKLGYPLLSSTKLSRKLDNDRLINAVRLYKDRLGLHLGEDEYEEIQSQVLRMNAHLSSFTEFGKSSKNVAEQTLPTKVEIGD</sequence>
<accession>A0ABP1QAZ9</accession>
<gene>
    <name evidence="2" type="ORF">ODALV1_LOCUS9372</name>
</gene>
<name>A0ABP1QAZ9_9HEXA</name>
<organism evidence="2 3">
    <name type="scientific">Orchesella dallaii</name>
    <dbReference type="NCBI Taxonomy" id="48710"/>
    <lineage>
        <taxon>Eukaryota</taxon>
        <taxon>Metazoa</taxon>
        <taxon>Ecdysozoa</taxon>
        <taxon>Arthropoda</taxon>
        <taxon>Hexapoda</taxon>
        <taxon>Collembola</taxon>
        <taxon>Entomobryomorpha</taxon>
        <taxon>Entomobryoidea</taxon>
        <taxon>Orchesellidae</taxon>
        <taxon>Orchesellinae</taxon>
        <taxon>Orchesella</taxon>
    </lineage>
</organism>
<evidence type="ECO:0000256" key="1">
    <source>
        <dbReference type="SAM" id="MobiDB-lite"/>
    </source>
</evidence>
<proteinExistence type="predicted"/>